<evidence type="ECO:0000256" key="3">
    <source>
        <dbReference type="ARBA" id="ARBA00022741"/>
    </source>
</evidence>
<sequence length="142" mass="15818">MYAGLIVLATLINVLCIHNYQLRVMHLGMKIRVAACSLIYRKALKLSKTALAETTVGQMVNLLSNDVGRFDFAGQHIHNLWLAPVETVVVMYLVYNYVGTTGLVGAFFSTVVHPLSDVHGEENFSIQIEDSYTDRRKGTSNE</sequence>
<dbReference type="PANTHER" id="PTHR24223:SF448">
    <property type="entry name" value="FI20146P1-RELATED"/>
    <property type="match status" value="1"/>
</dbReference>
<dbReference type="Gene3D" id="1.20.1560.10">
    <property type="entry name" value="ABC transporter type 1, transmembrane domain"/>
    <property type="match status" value="1"/>
</dbReference>
<keyword evidence="2" id="KW-0812">Transmembrane</keyword>
<comment type="caution">
    <text evidence="8">The sequence shown here is derived from an EMBL/GenBank/DDBJ whole genome shotgun (WGS) entry which is preliminary data.</text>
</comment>
<dbReference type="Pfam" id="PF00664">
    <property type="entry name" value="ABC_membrane"/>
    <property type="match status" value="1"/>
</dbReference>
<dbReference type="Proteomes" id="UP001162164">
    <property type="component" value="Unassembled WGS sequence"/>
</dbReference>
<protein>
    <recommendedName>
        <fullName evidence="7">ABC transmembrane type-1 domain-containing protein</fullName>
    </recommendedName>
</protein>
<feature type="domain" description="ABC transmembrane type-1" evidence="7">
    <location>
        <begin position="1"/>
        <end position="108"/>
    </location>
</feature>
<evidence type="ECO:0000256" key="6">
    <source>
        <dbReference type="ARBA" id="ARBA00023136"/>
    </source>
</evidence>
<dbReference type="InterPro" id="IPR050173">
    <property type="entry name" value="ABC_transporter_C-like"/>
</dbReference>
<dbReference type="SUPFAM" id="SSF90123">
    <property type="entry name" value="ABC transporter transmembrane region"/>
    <property type="match status" value="1"/>
</dbReference>
<keyword evidence="4" id="KW-0067">ATP-binding</keyword>
<evidence type="ECO:0000256" key="2">
    <source>
        <dbReference type="ARBA" id="ARBA00022692"/>
    </source>
</evidence>
<keyword evidence="5" id="KW-1133">Transmembrane helix</keyword>
<keyword evidence="1" id="KW-0813">Transport</keyword>
<gene>
    <name evidence="8" type="ORF">NQ317_003456</name>
</gene>
<evidence type="ECO:0000313" key="9">
    <source>
        <dbReference type="Proteomes" id="UP001162164"/>
    </source>
</evidence>
<proteinExistence type="predicted"/>
<keyword evidence="6" id="KW-0472">Membrane</keyword>
<keyword evidence="3" id="KW-0547">Nucleotide-binding</keyword>
<dbReference type="InterPro" id="IPR011527">
    <property type="entry name" value="ABC1_TM_dom"/>
</dbReference>
<organism evidence="8 9">
    <name type="scientific">Molorchus minor</name>
    <dbReference type="NCBI Taxonomy" id="1323400"/>
    <lineage>
        <taxon>Eukaryota</taxon>
        <taxon>Metazoa</taxon>
        <taxon>Ecdysozoa</taxon>
        <taxon>Arthropoda</taxon>
        <taxon>Hexapoda</taxon>
        <taxon>Insecta</taxon>
        <taxon>Pterygota</taxon>
        <taxon>Neoptera</taxon>
        <taxon>Endopterygota</taxon>
        <taxon>Coleoptera</taxon>
        <taxon>Polyphaga</taxon>
        <taxon>Cucujiformia</taxon>
        <taxon>Chrysomeloidea</taxon>
        <taxon>Cerambycidae</taxon>
        <taxon>Lamiinae</taxon>
        <taxon>Monochamini</taxon>
        <taxon>Molorchus</taxon>
    </lineage>
</organism>
<dbReference type="InterPro" id="IPR036640">
    <property type="entry name" value="ABC1_TM_sf"/>
</dbReference>
<evidence type="ECO:0000256" key="1">
    <source>
        <dbReference type="ARBA" id="ARBA00022448"/>
    </source>
</evidence>
<evidence type="ECO:0000256" key="4">
    <source>
        <dbReference type="ARBA" id="ARBA00022840"/>
    </source>
</evidence>
<evidence type="ECO:0000313" key="8">
    <source>
        <dbReference type="EMBL" id="KAJ8983669.1"/>
    </source>
</evidence>
<dbReference type="PROSITE" id="PS50929">
    <property type="entry name" value="ABC_TM1F"/>
    <property type="match status" value="1"/>
</dbReference>
<keyword evidence="9" id="KW-1185">Reference proteome</keyword>
<evidence type="ECO:0000256" key="5">
    <source>
        <dbReference type="ARBA" id="ARBA00022989"/>
    </source>
</evidence>
<accession>A0ABQ9K0I2</accession>
<name>A0ABQ9K0I2_9CUCU</name>
<dbReference type="PANTHER" id="PTHR24223">
    <property type="entry name" value="ATP-BINDING CASSETTE SUB-FAMILY C"/>
    <property type="match status" value="1"/>
</dbReference>
<reference evidence="8" key="1">
    <citation type="journal article" date="2023" name="Insect Mol. Biol.">
        <title>Genome sequencing provides insights into the evolution of gene families encoding plant cell wall-degrading enzymes in longhorned beetles.</title>
        <authorList>
            <person name="Shin N.R."/>
            <person name="Okamura Y."/>
            <person name="Kirsch R."/>
            <person name="Pauchet Y."/>
        </authorList>
    </citation>
    <scope>NUCLEOTIDE SEQUENCE</scope>
    <source>
        <strain evidence="8">MMC_N1</strain>
    </source>
</reference>
<dbReference type="EMBL" id="JAPWTJ010000066">
    <property type="protein sequence ID" value="KAJ8983669.1"/>
    <property type="molecule type" value="Genomic_DNA"/>
</dbReference>
<evidence type="ECO:0000259" key="7">
    <source>
        <dbReference type="PROSITE" id="PS50929"/>
    </source>
</evidence>